<evidence type="ECO:0000313" key="2">
    <source>
        <dbReference type="EMBL" id="KAJ8896887.1"/>
    </source>
</evidence>
<feature type="region of interest" description="Disordered" evidence="1">
    <location>
        <begin position="216"/>
        <end position="274"/>
    </location>
</feature>
<name>A0ABQ9IKC0_9NEOP</name>
<protein>
    <submittedName>
        <fullName evidence="2">Uncharacterized protein</fullName>
    </submittedName>
</protein>
<gene>
    <name evidence="2" type="ORF">PR048_002233</name>
</gene>
<sequence>MGLSMSSRVNDELVPRLATVLCPEGRGKDAGVPYVNVQLAGDATCRGRIDHWDIVVLLPGHTPPSPASFVQAIKVPALGAQCSNHKDGRANVLTPVTIQRTRLLLPNCKLAMQINFNSTSSADEMCKRFKLRSNIDILIGNNSTKELKREKIFGNAFRVEGKAAMAVWHRPACSNNHLLFVVSCQEPSATYNARSVALRAATSVLGLQAGRSEYVWSSTDMQERETGDPRENPPTSGIVRHDSTCENPGATAPGIELGSSRWEASSLTTKPPRLHGPVKYENAFSSRQQPMAIGKLLLGAYSIEIYGRAVADGAASGGRTRNAISCYAMTWPSFAKSPPRCLIGALIASTPTRRDDVEAYPRLADTHRRSPEVLVPTNVAPLPPTYLFREGWRDARADSDAELEDCTLT</sequence>
<dbReference type="Proteomes" id="UP001159363">
    <property type="component" value="Chromosome 1"/>
</dbReference>
<accession>A0ABQ9IKC0</accession>
<proteinExistence type="predicted"/>
<feature type="compositionally biased region" description="Basic and acidic residues" evidence="1">
    <location>
        <begin position="221"/>
        <end position="231"/>
    </location>
</feature>
<dbReference type="EMBL" id="JARBHB010000001">
    <property type="protein sequence ID" value="KAJ8896887.1"/>
    <property type="molecule type" value="Genomic_DNA"/>
</dbReference>
<comment type="caution">
    <text evidence="2">The sequence shown here is derived from an EMBL/GenBank/DDBJ whole genome shotgun (WGS) entry which is preliminary data.</text>
</comment>
<evidence type="ECO:0000313" key="3">
    <source>
        <dbReference type="Proteomes" id="UP001159363"/>
    </source>
</evidence>
<evidence type="ECO:0000256" key="1">
    <source>
        <dbReference type="SAM" id="MobiDB-lite"/>
    </source>
</evidence>
<organism evidence="2 3">
    <name type="scientific">Dryococelus australis</name>
    <dbReference type="NCBI Taxonomy" id="614101"/>
    <lineage>
        <taxon>Eukaryota</taxon>
        <taxon>Metazoa</taxon>
        <taxon>Ecdysozoa</taxon>
        <taxon>Arthropoda</taxon>
        <taxon>Hexapoda</taxon>
        <taxon>Insecta</taxon>
        <taxon>Pterygota</taxon>
        <taxon>Neoptera</taxon>
        <taxon>Polyneoptera</taxon>
        <taxon>Phasmatodea</taxon>
        <taxon>Verophasmatodea</taxon>
        <taxon>Anareolatae</taxon>
        <taxon>Phasmatidae</taxon>
        <taxon>Eurycanthinae</taxon>
        <taxon>Dryococelus</taxon>
    </lineage>
</organism>
<keyword evidence="3" id="KW-1185">Reference proteome</keyword>
<reference evidence="2 3" key="1">
    <citation type="submission" date="2023-02" db="EMBL/GenBank/DDBJ databases">
        <title>LHISI_Scaffold_Assembly.</title>
        <authorList>
            <person name="Stuart O.P."/>
            <person name="Cleave R."/>
            <person name="Magrath M.J.L."/>
            <person name="Mikheyev A.S."/>
        </authorList>
    </citation>
    <scope>NUCLEOTIDE SEQUENCE [LARGE SCALE GENOMIC DNA]</scope>
    <source>
        <strain evidence="2">Daus_M_001</strain>
        <tissue evidence="2">Leg muscle</tissue>
    </source>
</reference>